<sequence length="351" mass="40772">MKKVLLQCYFNKNLGDDLFIKIVREQFKDCEITCLLPDGTDIDSVTYLGIKSWTYKKMYRRLDKILYRMFNKTPILDKFVGEFNQVIILGGSLFIEHKDWKNQLYIYKRLVNSANRVDIIGANFGPFTSDLFLKEYTNLFRNVNNIVFRDIESVNYFPELTNVIVRKDFVLNLNIDRYGKRNDNSIAISVMNIKSKANLEKYSENYFDFLKLQAEYFLSKGYNVKLFSFCEPEGDLEACELLAKMIDSENVDIVNYDNNVNHVLEEYSNCEYVIGTRFHSSILGILFQKKILPLSYSVKTNNALGLISNELEVININSLATQRIDVTNYNKIKELEMSDTVDSLKIIAGGR</sequence>
<reference evidence="2 3" key="1">
    <citation type="submission" date="2018-02" db="EMBL/GenBank/DDBJ databases">
        <authorList>
            <person name="Rodrigo-Torres L."/>
            <person name="Arahal R. D."/>
            <person name="Lucena T."/>
        </authorList>
    </citation>
    <scope>NUCLEOTIDE SEQUENCE [LARGE SCALE GENOMIC DNA]</scope>
    <source>
        <strain evidence="2 3">CECT 9267</strain>
    </source>
</reference>
<accession>A0AAE8J494</accession>
<dbReference type="InterPro" id="IPR007345">
    <property type="entry name" value="Polysacch_pyruvyl_Trfase"/>
</dbReference>
<organism evidence="2 3">
    <name type="scientific">Latilactobacillus sakei</name>
    <name type="common">Lactobacillus sakei</name>
    <dbReference type="NCBI Taxonomy" id="1599"/>
    <lineage>
        <taxon>Bacteria</taxon>
        <taxon>Bacillati</taxon>
        <taxon>Bacillota</taxon>
        <taxon>Bacilli</taxon>
        <taxon>Lactobacillales</taxon>
        <taxon>Lactobacillaceae</taxon>
        <taxon>Latilactobacillus</taxon>
    </lineage>
</organism>
<name>A0AAE8J494_LATSK</name>
<dbReference type="Proteomes" id="UP000239650">
    <property type="component" value="Unassembled WGS sequence"/>
</dbReference>
<dbReference type="AlphaFoldDB" id="A0AAE8J494"/>
<dbReference type="PANTHER" id="PTHR36836:SF1">
    <property type="entry name" value="COLANIC ACID BIOSYNTHESIS PROTEIN WCAK"/>
    <property type="match status" value="1"/>
</dbReference>
<keyword evidence="2" id="KW-0808">Transferase</keyword>
<dbReference type="Pfam" id="PF04230">
    <property type="entry name" value="PS_pyruv_trans"/>
    <property type="match status" value="1"/>
</dbReference>
<dbReference type="RefSeq" id="WP_105300084.1">
    <property type="nucleotide sequence ID" value="NZ_JBPKFF010000002.1"/>
</dbReference>
<evidence type="ECO:0000259" key="1">
    <source>
        <dbReference type="Pfam" id="PF04230"/>
    </source>
</evidence>
<proteinExistence type="predicted"/>
<comment type="caution">
    <text evidence="2">The sequence shown here is derived from an EMBL/GenBank/DDBJ whole genome shotgun (WGS) entry which is preliminary data.</text>
</comment>
<dbReference type="GO" id="GO:0016740">
    <property type="term" value="F:transferase activity"/>
    <property type="evidence" value="ECO:0007669"/>
    <property type="project" value="UniProtKB-KW"/>
</dbReference>
<protein>
    <submittedName>
        <fullName evidence="2">Polysaccharide pyruvyl transferase</fullName>
    </submittedName>
</protein>
<feature type="domain" description="Polysaccharide pyruvyl transferase" evidence="1">
    <location>
        <begin position="13"/>
        <end position="297"/>
    </location>
</feature>
<evidence type="ECO:0000313" key="2">
    <source>
        <dbReference type="EMBL" id="SPE20439.1"/>
    </source>
</evidence>
<gene>
    <name evidence="2" type="ORF">LAS9267_00825</name>
</gene>
<dbReference type="EMBL" id="OKRC01000003">
    <property type="protein sequence ID" value="SPE20439.1"/>
    <property type="molecule type" value="Genomic_DNA"/>
</dbReference>
<evidence type="ECO:0000313" key="3">
    <source>
        <dbReference type="Proteomes" id="UP000239650"/>
    </source>
</evidence>
<dbReference type="PANTHER" id="PTHR36836">
    <property type="entry name" value="COLANIC ACID BIOSYNTHESIS PROTEIN WCAK"/>
    <property type="match status" value="1"/>
</dbReference>